<organism evidence="3">
    <name type="scientific">marine metagenome</name>
    <dbReference type="NCBI Taxonomy" id="408172"/>
    <lineage>
        <taxon>unclassified sequences</taxon>
        <taxon>metagenomes</taxon>
        <taxon>ecological metagenomes</taxon>
    </lineage>
</organism>
<dbReference type="Gene3D" id="3.40.50.720">
    <property type="entry name" value="NAD(P)-binding Rossmann-like Domain"/>
    <property type="match status" value="1"/>
</dbReference>
<dbReference type="InterPro" id="IPR022893">
    <property type="entry name" value="Shikimate_DH_fam"/>
</dbReference>
<evidence type="ECO:0000259" key="2">
    <source>
        <dbReference type="Pfam" id="PF08501"/>
    </source>
</evidence>
<feature type="domain" description="Quinate/shikimate 5-dehydrogenase/glutamyl-tRNA reductase" evidence="1">
    <location>
        <begin position="114"/>
        <end position="169"/>
    </location>
</feature>
<dbReference type="AlphaFoldDB" id="A0A382IAV0"/>
<name>A0A382IAV0_9ZZZZ</name>
<gene>
    <name evidence="3" type="ORF">METZ01_LOCUS249246</name>
</gene>
<dbReference type="InterPro" id="IPR036291">
    <property type="entry name" value="NAD(P)-bd_dom_sf"/>
</dbReference>
<evidence type="ECO:0000259" key="1">
    <source>
        <dbReference type="Pfam" id="PF01488"/>
    </source>
</evidence>
<evidence type="ECO:0008006" key="4">
    <source>
        <dbReference type="Google" id="ProtNLM"/>
    </source>
</evidence>
<sequence>MYKFAVIGDPINHSLSPKIHSIFARIEGLRVQYDAIRVSIDNFESKILELFNNGYQGINVTLPLKEEAYKFCEVRSEESQQSGSINTIWEKSGKFYGDSTDGRGFLNDLSDKEISFQEKNLLLIGSGGSARAILPVIMDRGPKEIKIINRTVENARALVRGFKNSKTKISTGNLIDLVDFKAEGVINTSSEGLLTSEISL</sequence>
<dbReference type="PANTHER" id="PTHR21089:SF1">
    <property type="entry name" value="BIFUNCTIONAL 3-DEHYDROQUINATE DEHYDRATASE_SHIKIMATE DEHYDROGENASE, CHLOROPLASTIC"/>
    <property type="match status" value="1"/>
</dbReference>
<dbReference type="GO" id="GO:0004764">
    <property type="term" value="F:shikimate 3-dehydrogenase (NADP+) activity"/>
    <property type="evidence" value="ECO:0007669"/>
    <property type="project" value="InterPro"/>
</dbReference>
<dbReference type="InterPro" id="IPR046346">
    <property type="entry name" value="Aminoacid_DH-like_N_sf"/>
</dbReference>
<dbReference type="InterPro" id="IPR006151">
    <property type="entry name" value="Shikm_DH/Glu-tRNA_Rdtase"/>
</dbReference>
<feature type="non-terminal residue" evidence="3">
    <location>
        <position position="200"/>
    </location>
</feature>
<dbReference type="GO" id="GO:0050661">
    <property type="term" value="F:NADP binding"/>
    <property type="evidence" value="ECO:0007669"/>
    <property type="project" value="TreeGrafter"/>
</dbReference>
<protein>
    <recommendedName>
        <fullName evidence="4">Shikimate dehydrogenase</fullName>
    </recommendedName>
</protein>
<dbReference type="GO" id="GO:0009423">
    <property type="term" value="P:chorismate biosynthetic process"/>
    <property type="evidence" value="ECO:0007669"/>
    <property type="project" value="UniProtKB-UniPathway"/>
</dbReference>
<dbReference type="UniPathway" id="UPA00053">
    <property type="reaction ID" value="UER00087"/>
</dbReference>
<dbReference type="Pfam" id="PF08501">
    <property type="entry name" value="Shikimate_dh_N"/>
    <property type="match status" value="1"/>
</dbReference>
<dbReference type="InterPro" id="IPR013708">
    <property type="entry name" value="Shikimate_DH-bd_N"/>
</dbReference>
<reference evidence="3" key="1">
    <citation type="submission" date="2018-05" db="EMBL/GenBank/DDBJ databases">
        <authorList>
            <person name="Lanie J.A."/>
            <person name="Ng W.-L."/>
            <person name="Kazmierczak K.M."/>
            <person name="Andrzejewski T.M."/>
            <person name="Davidsen T.M."/>
            <person name="Wayne K.J."/>
            <person name="Tettelin H."/>
            <person name="Glass J.I."/>
            <person name="Rusch D."/>
            <person name="Podicherti R."/>
            <person name="Tsui H.-C.T."/>
            <person name="Winkler M.E."/>
        </authorList>
    </citation>
    <scope>NUCLEOTIDE SEQUENCE</scope>
</reference>
<dbReference type="EMBL" id="UINC01066071">
    <property type="protein sequence ID" value="SVB96392.1"/>
    <property type="molecule type" value="Genomic_DNA"/>
</dbReference>
<accession>A0A382IAV0</accession>
<proteinExistence type="predicted"/>
<dbReference type="PANTHER" id="PTHR21089">
    <property type="entry name" value="SHIKIMATE DEHYDROGENASE"/>
    <property type="match status" value="1"/>
</dbReference>
<dbReference type="Pfam" id="PF01488">
    <property type="entry name" value="Shikimate_DH"/>
    <property type="match status" value="1"/>
</dbReference>
<dbReference type="Gene3D" id="3.40.50.10860">
    <property type="entry name" value="Leucine Dehydrogenase, chain A, domain 1"/>
    <property type="match status" value="1"/>
</dbReference>
<dbReference type="SUPFAM" id="SSF53223">
    <property type="entry name" value="Aminoacid dehydrogenase-like, N-terminal domain"/>
    <property type="match status" value="1"/>
</dbReference>
<dbReference type="GO" id="GO:0019632">
    <property type="term" value="P:shikimate metabolic process"/>
    <property type="evidence" value="ECO:0007669"/>
    <property type="project" value="TreeGrafter"/>
</dbReference>
<dbReference type="GO" id="GO:0005829">
    <property type="term" value="C:cytosol"/>
    <property type="evidence" value="ECO:0007669"/>
    <property type="project" value="TreeGrafter"/>
</dbReference>
<dbReference type="SUPFAM" id="SSF51735">
    <property type="entry name" value="NAD(P)-binding Rossmann-fold domains"/>
    <property type="match status" value="1"/>
</dbReference>
<evidence type="ECO:0000313" key="3">
    <source>
        <dbReference type="EMBL" id="SVB96392.1"/>
    </source>
</evidence>
<feature type="domain" description="Shikimate dehydrogenase substrate binding N-terminal" evidence="2">
    <location>
        <begin position="6"/>
        <end position="88"/>
    </location>
</feature>